<evidence type="ECO:0000313" key="1">
    <source>
        <dbReference type="EMBL" id="ODN70828.1"/>
    </source>
</evidence>
<evidence type="ECO:0000313" key="2">
    <source>
        <dbReference type="Proteomes" id="UP000094622"/>
    </source>
</evidence>
<sequence>MRAGDRRPSATSGEIVLSGAIVPDAPWPETAAGGSGRVLAVNAEGLLRTGLYGTLMADGSGIRPAGTVSETVTVAGEIFDLAALDALFARIPGVADAAAFVVADELLGSRIGLSFVPDGSLDVTAASVAAFLAGEGVGILERPAMLVPVDSLRRGQDGRVLRPIETKTSAAA</sequence>
<comment type="caution">
    <text evidence="1">The sequence shown here is derived from an EMBL/GenBank/DDBJ whole genome shotgun (WGS) entry which is preliminary data.</text>
</comment>
<dbReference type="SUPFAM" id="SSF56801">
    <property type="entry name" value="Acetyl-CoA synthetase-like"/>
    <property type="match status" value="1"/>
</dbReference>
<dbReference type="Gene3D" id="3.30.300.30">
    <property type="match status" value="1"/>
</dbReference>
<keyword evidence="2" id="KW-1185">Reference proteome</keyword>
<protein>
    <submittedName>
        <fullName evidence="1">Acyl-CoA synthetase</fullName>
    </submittedName>
</protein>
<dbReference type="EMBL" id="MCRJ01000037">
    <property type="protein sequence ID" value="ODN70828.1"/>
    <property type="molecule type" value="Genomic_DNA"/>
</dbReference>
<reference evidence="1 2" key="1">
    <citation type="submission" date="2016-07" db="EMBL/GenBank/DDBJ databases">
        <title>Draft Genome Sequence of Methylobrevis pamukkalensis PK2.</title>
        <authorList>
            <person name="Vasilenko O.V."/>
            <person name="Doronina N.V."/>
            <person name="Shmareva M.N."/>
            <person name="Tarlachkov S.V."/>
            <person name="Mustakhimov I."/>
            <person name="Trotsenko Y.A."/>
        </authorList>
    </citation>
    <scope>NUCLEOTIDE SEQUENCE [LARGE SCALE GENOMIC DNA]</scope>
    <source>
        <strain evidence="1 2">PK2</strain>
    </source>
</reference>
<accession>A0A1E3H3D3</accession>
<organism evidence="1 2">
    <name type="scientific">Methylobrevis pamukkalensis</name>
    <dbReference type="NCBI Taxonomy" id="1439726"/>
    <lineage>
        <taxon>Bacteria</taxon>
        <taxon>Pseudomonadati</taxon>
        <taxon>Pseudomonadota</taxon>
        <taxon>Alphaproteobacteria</taxon>
        <taxon>Hyphomicrobiales</taxon>
        <taxon>Pleomorphomonadaceae</taxon>
        <taxon>Methylobrevis</taxon>
    </lineage>
</organism>
<dbReference type="Proteomes" id="UP000094622">
    <property type="component" value="Unassembled WGS sequence"/>
</dbReference>
<gene>
    <name evidence="1" type="ORF">A6302_01814</name>
</gene>
<proteinExistence type="predicted"/>
<name>A0A1E3H3D3_9HYPH</name>
<dbReference type="AlphaFoldDB" id="A0A1E3H3D3"/>
<dbReference type="InterPro" id="IPR045851">
    <property type="entry name" value="AMP-bd_C_sf"/>
</dbReference>